<name>A0A2N0VLY7_9BACT</name>
<proteinExistence type="inferred from homology"/>
<accession>A0A2N0VLY7</accession>
<dbReference type="OrthoDB" id="9799980at2"/>
<feature type="compositionally biased region" description="Polar residues" evidence="5">
    <location>
        <begin position="37"/>
        <end position="46"/>
    </location>
</feature>
<keyword evidence="8" id="KW-1185">Reference proteome</keyword>
<evidence type="ECO:0000256" key="2">
    <source>
        <dbReference type="ARBA" id="ARBA00022670"/>
    </source>
</evidence>
<dbReference type="EMBL" id="PISP01000001">
    <property type="protein sequence ID" value="PKD45225.1"/>
    <property type="molecule type" value="Genomic_DNA"/>
</dbReference>
<evidence type="ECO:0000256" key="4">
    <source>
        <dbReference type="ARBA" id="ARBA00022825"/>
    </source>
</evidence>
<keyword evidence="3" id="KW-0378">Hydrolase</keyword>
<feature type="signal peptide" evidence="6">
    <location>
        <begin position="1"/>
        <end position="22"/>
    </location>
</feature>
<gene>
    <name evidence="7" type="ORF">CWD77_07205</name>
</gene>
<dbReference type="GO" id="GO:0006508">
    <property type="term" value="P:proteolysis"/>
    <property type="evidence" value="ECO:0007669"/>
    <property type="project" value="UniProtKB-KW"/>
</dbReference>
<dbReference type="Pfam" id="PF03575">
    <property type="entry name" value="Peptidase_S51"/>
    <property type="match status" value="1"/>
</dbReference>
<reference evidence="7 8" key="1">
    <citation type="submission" date="2017-11" db="EMBL/GenBank/DDBJ databases">
        <title>Rhodohalobacter 15182 sp. nov., isolated from a salt lake.</title>
        <authorList>
            <person name="Han S."/>
        </authorList>
    </citation>
    <scope>NUCLEOTIDE SEQUENCE [LARGE SCALE GENOMIC DNA]</scope>
    <source>
        <strain evidence="7 8">15182</strain>
    </source>
</reference>
<keyword evidence="6" id="KW-0732">Signal</keyword>
<dbReference type="Gene3D" id="3.40.50.880">
    <property type="match status" value="1"/>
</dbReference>
<dbReference type="AlphaFoldDB" id="A0A2N0VLY7"/>
<organism evidence="7 8">
    <name type="scientific">Rhodohalobacter barkolensis</name>
    <dbReference type="NCBI Taxonomy" id="2053187"/>
    <lineage>
        <taxon>Bacteria</taxon>
        <taxon>Pseudomonadati</taxon>
        <taxon>Balneolota</taxon>
        <taxon>Balneolia</taxon>
        <taxon>Balneolales</taxon>
        <taxon>Balneolaceae</taxon>
        <taxon>Rhodohalobacter</taxon>
    </lineage>
</organism>
<keyword evidence="2" id="KW-0645">Protease</keyword>
<comment type="caution">
    <text evidence="7">The sequence shown here is derived from an EMBL/GenBank/DDBJ whole genome shotgun (WGS) entry which is preliminary data.</text>
</comment>
<sequence length="338" mass="36451">MICQKYITTCLFILFLVISACSDDTISPPPSPDSPANIVQSGNDQPVNPDLNGPAIYLMGKGMPSISSYKFFLETLADSPVDVVVLAGSYASGSSATPECDLLMELEEINSCTTATVQSNEEANSTDIVEIINQSEAVYFAGGNQCVYVNWRGSSLYKAINQLIERGGGLGGGSAGLAIQGSTIYDGCSGSVQSGEALSDPFHEYISLSEGLFDLHPLTNTITDSHFSERDRLGRLISFLARITEENNVDEYFGLGLNDETSIVIDNKHKGVVFNGFATRIRISEKAVQAVEGSPVTIYGVEKVVYAPEDTIDFNEFNDDDIELIDVINGEVIFKDAE</sequence>
<dbReference type="InterPro" id="IPR029062">
    <property type="entry name" value="Class_I_gatase-like"/>
</dbReference>
<dbReference type="Proteomes" id="UP000233398">
    <property type="component" value="Unassembled WGS sequence"/>
</dbReference>
<dbReference type="PANTHER" id="PTHR36175">
    <property type="entry name" value="CYANOPHYCINASE"/>
    <property type="match status" value="1"/>
</dbReference>
<feature type="region of interest" description="Disordered" evidence="5">
    <location>
        <begin position="28"/>
        <end position="47"/>
    </location>
</feature>
<evidence type="ECO:0000256" key="5">
    <source>
        <dbReference type="SAM" id="MobiDB-lite"/>
    </source>
</evidence>
<dbReference type="SUPFAM" id="SSF52317">
    <property type="entry name" value="Class I glutamine amidotransferase-like"/>
    <property type="match status" value="1"/>
</dbReference>
<evidence type="ECO:0000256" key="6">
    <source>
        <dbReference type="SAM" id="SignalP"/>
    </source>
</evidence>
<comment type="similarity">
    <text evidence="1">Belongs to the peptidase S51 family.</text>
</comment>
<dbReference type="PROSITE" id="PS51257">
    <property type="entry name" value="PROKAR_LIPOPROTEIN"/>
    <property type="match status" value="1"/>
</dbReference>
<evidence type="ECO:0008006" key="9">
    <source>
        <dbReference type="Google" id="ProtNLM"/>
    </source>
</evidence>
<dbReference type="RefSeq" id="WP_101072798.1">
    <property type="nucleotide sequence ID" value="NZ_PISP01000001.1"/>
</dbReference>
<evidence type="ECO:0000313" key="8">
    <source>
        <dbReference type="Proteomes" id="UP000233398"/>
    </source>
</evidence>
<keyword evidence="4" id="KW-0720">Serine protease</keyword>
<dbReference type="InterPro" id="IPR005320">
    <property type="entry name" value="Peptidase_S51"/>
</dbReference>
<evidence type="ECO:0000256" key="3">
    <source>
        <dbReference type="ARBA" id="ARBA00022801"/>
    </source>
</evidence>
<dbReference type="GO" id="GO:0008236">
    <property type="term" value="F:serine-type peptidase activity"/>
    <property type="evidence" value="ECO:0007669"/>
    <property type="project" value="UniProtKB-KW"/>
</dbReference>
<feature type="chain" id="PRO_5014916377" description="Cyanophycinase" evidence="6">
    <location>
        <begin position="23"/>
        <end position="338"/>
    </location>
</feature>
<evidence type="ECO:0000313" key="7">
    <source>
        <dbReference type="EMBL" id="PKD45225.1"/>
    </source>
</evidence>
<evidence type="ECO:0000256" key="1">
    <source>
        <dbReference type="ARBA" id="ARBA00006534"/>
    </source>
</evidence>
<protein>
    <recommendedName>
        <fullName evidence="9">Cyanophycinase</fullName>
    </recommendedName>
</protein>
<dbReference type="PANTHER" id="PTHR36175:SF1">
    <property type="entry name" value="CYANOPHYCINASE"/>
    <property type="match status" value="1"/>
</dbReference>